<evidence type="ECO:0000313" key="2">
    <source>
        <dbReference type="Proteomes" id="UP001164116"/>
    </source>
</evidence>
<reference evidence="1" key="1">
    <citation type="submission" date="2022-11" db="EMBL/GenBank/DDBJ databases">
        <title>Taxonomic description of a new Pseudomonas species.</title>
        <authorList>
            <person name="Tambong J.T."/>
        </authorList>
    </citation>
    <scope>NUCLEOTIDE SEQUENCE</scope>
    <source>
        <strain evidence="1">S1Bt42</strain>
    </source>
</reference>
<accession>A0ABY6QI27</accession>
<dbReference type="EMBL" id="CP112866">
    <property type="protein sequence ID" value="UZW19173.1"/>
    <property type="molecule type" value="Genomic_DNA"/>
</dbReference>
<evidence type="ECO:0000313" key="1">
    <source>
        <dbReference type="EMBL" id="UZW19173.1"/>
    </source>
</evidence>
<sequence length="104" mass="11721">MKKFPVADGTIEKLICNRNTLIMEFTDWQERRWEITFNDLVAFQGLGAVGTEICDMYEEVNTWLSQEATRLEPGETGITYCFTSSNGGEKILLVVAGSYSAQEI</sequence>
<protein>
    <submittedName>
        <fullName evidence="1">Uncharacterized protein</fullName>
    </submittedName>
</protein>
<dbReference type="Proteomes" id="UP001164116">
    <property type="component" value="Chromosome"/>
</dbReference>
<dbReference type="RefSeq" id="WP_266246965.1">
    <property type="nucleotide sequence ID" value="NZ_CP112866.1"/>
</dbReference>
<keyword evidence="2" id="KW-1185">Reference proteome</keyword>
<proteinExistence type="predicted"/>
<gene>
    <name evidence="1" type="ORF">OSC50_02105</name>
</gene>
<organism evidence="1 2">
    <name type="scientific">Pseudomonas quebecensis</name>
    <dbReference type="NCBI Taxonomy" id="2995174"/>
    <lineage>
        <taxon>Bacteria</taxon>
        <taxon>Pseudomonadati</taxon>
        <taxon>Pseudomonadota</taxon>
        <taxon>Gammaproteobacteria</taxon>
        <taxon>Pseudomonadales</taxon>
        <taxon>Pseudomonadaceae</taxon>
        <taxon>Pseudomonas</taxon>
    </lineage>
</organism>
<name>A0ABY6QI27_9PSED</name>